<dbReference type="EMBL" id="LXQA011183018">
    <property type="protein sequence ID" value="MCI88073.1"/>
    <property type="molecule type" value="Genomic_DNA"/>
</dbReference>
<accession>A0A392VKU1</accession>
<proteinExistence type="predicted"/>
<evidence type="ECO:0000256" key="1">
    <source>
        <dbReference type="SAM" id="MobiDB-lite"/>
    </source>
</evidence>
<dbReference type="AlphaFoldDB" id="A0A392VKU1"/>
<dbReference type="Proteomes" id="UP000265520">
    <property type="component" value="Unassembled WGS sequence"/>
</dbReference>
<reference evidence="2 3" key="1">
    <citation type="journal article" date="2018" name="Front. Plant Sci.">
        <title>Red Clover (Trifolium pratense) and Zigzag Clover (T. medium) - A Picture of Genomic Similarities and Differences.</title>
        <authorList>
            <person name="Dluhosova J."/>
            <person name="Istvanek J."/>
            <person name="Nedelnik J."/>
            <person name="Repkova J."/>
        </authorList>
    </citation>
    <scope>NUCLEOTIDE SEQUENCE [LARGE SCALE GENOMIC DNA]</scope>
    <source>
        <strain evidence="3">cv. 10/8</strain>
        <tissue evidence="2">Leaf</tissue>
    </source>
</reference>
<evidence type="ECO:0000313" key="2">
    <source>
        <dbReference type="EMBL" id="MCI88073.1"/>
    </source>
</evidence>
<organism evidence="2 3">
    <name type="scientific">Trifolium medium</name>
    <dbReference type="NCBI Taxonomy" id="97028"/>
    <lineage>
        <taxon>Eukaryota</taxon>
        <taxon>Viridiplantae</taxon>
        <taxon>Streptophyta</taxon>
        <taxon>Embryophyta</taxon>
        <taxon>Tracheophyta</taxon>
        <taxon>Spermatophyta</taxon>
        <taxon>Magnoliopsida</taxon>
        <taxon>eudicotyledons</taxon>
        <taxon>Gunneridae</taxon>
        <taxon>Pentapetalae</taxon>
        <taxon>rosids</taxon>
        <taxon>fabids</taxon>
        <taxon>Fabales</taxon>
        <taxon>Fabaceae</taxon>
        <taxon>Papilionoideae</taxon>
        <taxon>50 kb inversion clade</taxon>
        <taxon>NPAAA clade</taxon>
        <taxon>Hologalegina</taxon>
        <taxon>IRL clade</taxon>
        <taxon>Trifolieae</taxon>
        <taxon>Trifolium</taxon>
    </lineage>
</organism>
<feature type="non-terminal residue" evidence="2">
    <location>
        <position position="25"/>
    </location>
</feature>
<evidence type="ECO:0000313" key="3">
    <source>
        <dbReference type="Proteomes" id="UP000265520"/>
    </source>
</evidence>
<sequence length="25" mass="2599">MAPQEGGHRFPAVTAGRCNRSGPSD</sequence>
<keyword evidence="3" id="KW-1185">Reference proteome</keyword>
<feature type="region of interest" description="Disordered" evidence="1">
    <location>
        <begin position="1"/>
        <end position="25"/>
    </location>
</feature>
<protein>
    <submittedName>
        <fullName evidence="2">Uncharacterized protein</fullName>
    </submittedName>
</protein>
<name>A0A392VKU1_9FABA</name>
<comment type="caution">
    <text evidence="2">The sequence shown here is derived from an EMBL/GenBank/DDBJ whole genome shotgun (WGS) entry which is preliminary data.</text>
</comment>